<dbReference type="PANTHER" id="PTHR35335:SF1">
    <property type="entry name" value="UPF0716 PROTEIN FXSA"/>
    <property type="match status" value="1"/>
</dbReference>
<dbReference type="NCBIfam" id="NF008528">
    <property type="entry name" value="PRK11463.1-2"/>
    <property type="match status" value="1"/>
</dbReference>
<evidence type="ECO:0000256" key="2">
    <source>
        <dbReference type="SAM" id="Phobius"/>
    </source>
</evidence>
<dbReference type="STRING" id="550540.Fbal_0482"/>
<feature type="compositionally biased region" description="Basic and acidic residues" evidence="1">
    <location>
        <begin position="150"/>
        <end position="165"/>
    </location>
</feature>
<evidence type="ECO:0000313" key="4">
    <source>
        <dbReference type="Proteomes" id="UP000006683"/>
    </source>
</evidence>
<keyword evidence="2" id="KW-0812">Transmembrane</keyword>
<keyword evidence="2" id="KW-1133">Transmembrane helix</keyword>
<keyword evidence="4" id="KW-1185">Reference proteome</keyword>
<feature type="region of interest" description="Disordered" evidence="1">
    <location>
        <begin position="137"/>
        <end position="165"/>
    </location>
</feature>
<dbReference type="Pfam" id="PF04186">
    <property type="entry name" value="FxsA"/>
    <property type="match status" value="1"/>
</dbReference>
<accession>E1SP47</accession>
<sequence>MLFYLFLLFAVMPIVEIYILIQVGNAFGALATIGLVLLTAALGASLVRSQGLSTLMSVQTRLNQGEIPGQQIVEGMLLAVAGVLLVTPGFVTDFLGLLILTPATRAPIAAALLKRMQLKVVQGQGFSAGFGGGFQGHDPFAGGQQPGPRQPDDGRTIDGDFERKE</sequence>
<gene>
    <name evidence="3" type="ordered locus">Fbal_0482</name>
</gene>
<evidence type="ECO:0000256" key="1">
    <source>
        <dbReference type="SAM" id="MobiDB-lite"/>
    </source>
</evidence>
<organism evidence="3 4">
    <name type="scientific">Ferrimonas balearica (strain DSM 9799 / CCM 4581 / KCTC 23876 / PAT)</name>
    <dbReference type="NCBI Taxonomy" id="550540"/>
    <lineage>
        <taxon>Bacteria</taxon>
        <taxon>Pseudomonadati</taxon>
        <taxon>Pseudomonadota</taxon>
        <taxon>Gammaproteobacteria</taxon>
        <taxon>Alteromonadales</taxon>
        <taxon>Ferrimonadaceae</taxon>
        <taxon>Ferrimonas</taxon>
    </lineage>
</organism>
<dbReference type="InterPro" id="IPR007313">
    <property type="entry name" value="FxsA"/>
</dbReference>
<name>E1SP47_FERBD</name>
<proteinExistence type="predicted"/>
<feature type="transmembrane region" description="Helical" evidence="2">
    <location>
        <begin position="27"/>
        <end position="47"/>
    </location>
</feature>
<reference evidence="3 4" key="1">
    <citation type="journal article" date="2010" name="Stand. Genomic Sci.">
        <title>Complete genome sequence of Ferrimonas balearica type strain (PAT).</title>
        <authorList>
            <person name="Nolan M."/>
            <person name="Sikorski J."/>
            <person name="Davenport K."/>
            <person name="Lucas S."/>
            <person name="Glavina Del Rio T."/>
            <person name="Tice H."/>
            <person name="Cheng J."/>
            <person name="Goodwin L."/>
            <person name="Pitluck S."/>
            <person name="Liolios K."/>
            <person name="Ivanova N."/>
            <person name="Mavromatis K."/>
            <person name="Ovchinnikova G."/>
            <person name="Pati A."/>
            <person name="Chen A."/>
            <person name="Palaniappan K."/>
            <person name="Land M."/>
            <person name="Hauser L."/>
            <person name="Chang Y."/>
            <person name="Jeffries C."/>
            <person name="Tapia R."/>
            <person name="Brettin T."/>
            <person name="Detter J."/>
            <person name="Han C."/>
            <person name="Yasawong M."/>
            <person name="Rohde M."/>
            <person name="Tindall B."/>
            <person name="Goker M."/>
            <person name="Woyke T."/>
            <person name="Bristow J."/>
            <person name="Eisen J."/>
            <person name="Markowitz V."/>
            <person name="Hugenholtz P."/>
            <person name="Kyrpides N."/>
            <person name="Klenk H."/>
            <person name="Lapidus A."/>
        </authorList>
    </citation>
    <scope>NUCLEOTIDE SEQUENCE [LARGE SCALE GENOMIC DNA]</scope>
    <source>
        <strain evidence="4">DSM 9799 / CCM 4581 / KCTC 23876 / PAT</strain>
    </source>
</reference>
<feature type="transmembrane region" description="Helical" evidence="2">
    <location>
        <begin position="67"/>
        <end position="88"/>
    </location>
</feature>
<dbReference type="eggNOG" id="COG3030">
    <property type="taxonomic scope" value="Bacteria"/>
</dbReference>
<dbReference type="RefSeq" id="WP_013344002.1">
    <property type="nucleotide sequence ID" value="NC_014541.1"/>
</dbReference>
<dbReference type="Proteomes" id="UP000006683">
    <property type="component" value="Chromosome"/>
</dbReference>
<dbReference type="PANTHER" id="PTHR35335">
    <property type="entry name" value="UPF0716 PROTEIN FXSA"/>
    <property type="match status" value="1"/>
</dbReference>
<dbReference type="OrthoDB" id="9792788at2"/>
<dbReference type="GO" id="GO:0016020">
    <property type="term" value="C:membrane"/>
    <property type="evidence" value="ECO:0007669"/>
    <property type="project" value="InterPro"/>
</dbReference>
<protein>
    <submittedName>
        <fullName evidence="3">FxsA cytoplasmic membrane protein</fullName>
    </submittedName>
</protein>
<dbReference type="HOGENOM" id="CLU_085083_0_1_6"/>
<evidence type="ECO:0000313" key="3">
    <source>
        <dbReference type="EMBL" id="ADN74696.1"/>
    </source>
</evidence>
<keyword evidence="2" id="KW-0472">Membrane</keyword>
<dbReference type="GeneID" id="67180723"/>
<dbReference type="KEGG" id="fbl:Fbal_0482"/>
<dbReference type="EMBL" id="CP002209">
    <property type="protein sequence ID" value="ADN74696.1"/>
    <property type="molecule type" value="Genomic_DNA"/>
</dbReference>
<dbReference type="AlphaFoldDB" id="E1SP47"/>